<evidence type="ECO:0000313" key="2">
    <source>
        <dbReference type="EMBL" id="REG30735.1"/>
    </source>
</evidence>
<evidence type="ECO:0000313" key="4">
    <source>
        <dbReference type="Proteomes" id="UP000256345"/>
    </source>
</evidence>
<accession>A0AAC8Q0N8</accession>
<evidence type="ECO:0000313" key="1">
    <source>
        <dbReference type="EMBL" id="AKI98817.1"/>
    </source>
</evidence>
<dbReference type="EMBL" id="QUMU01000006">
    <property type="protein sequence ID" value="REG30735.1"/>
    <property type="molecule type" value="Genomic_DNA"/>
</dbReference>
<dbReference type="Proteomes" id="UP000256345">
    <property type="component" value="Unassembled WGS sequence"/>
</dbReference>
<dbReference type="KEGG" id="age:AA314_00444"/>
<evidence type="ECO:0000313" key="3">
    <source>
        <dbReference type="Proteomes" id="UP000035579"/>
    </source>
</evidence>
<gene>
    <name evidence="1" type="ORF">AA314_00444</name>
    <name evidence="2" type="ORF">ATI61_106205</name>
</gene>
<reference evidence="2 4" key="2">
    <citation type="submission" date="2018-08" db="EMBL/GenBank/DDBJ databases">
        <title>Genomic Encyclopedia of Archaeal and Bacterial Type Strains, Phase II (KMG-II): from individual species to whole genera.</title>
        <authorList>
            <person name="Goeker M."/>
        </authorList>
    </citation>
    <scope>NUCLEOTIDE SEQUENCE [LARGE SCALE GENOMIC DNA]</scope>
    <source>
        <strain evidence="2 4">DSM 2261</strain>
    </source>
</reference>
<dbReference type="RefSeq" id="WP_047854077.1">
    <property type="nucleotide sequence ID" value="NZ_CP011509.1"/>
</dbReference>
<dbReference type="AlphaFoldDB" id="A0AAC8Q0N8"/>
<organism evidence="1 3">
    <name type="scientific">Archangium gephyra</name>
    <dbReference type="NCBI Taxonomy" id="48"/>
    <lineage>
        <taxon>Bacteria</taxon>
        <taxon>Pseudomonadati</taxon>
        <taxon>Myxococcota</taxon>
        <taxon>Myxococcia</taxon>
        <taxon>Myxococcales</taxon>
        <taxon>Cystobacterineae</taxon>
        <taxon>Archangiaceae</taxon>
        <taxon>Archangium</taxon>
    </lineage>
</organism>
<reference evidence="1 3" key="1">
    <citation type="submission" date="2015-05" db="EMBL/GenBank/DDBJ databases">
        <title>Genome assembly of Archangium gephyra DSM 2261.</title>
        <authorList>
            <person name="Sharma G."/>
            <person name="Subramanian S."/>
        </authorList>
    </citation>
    <scope>NUCLEOTIDE SEQUENCE [LARGE SCALE GENOMIC DNA]</scope>
    <source>
        <strain evidence="1 3">DSM 2261</strain>
    </source>
</reference>
<keyword evidence="4" id="KW-1185">Reference proteome</keyword>
<sequence>MLSNMPKSVFNGLAALTVAIPVVAWSTLAPVHNVRSSSMTGFQEYNHTTGQFTLYTVTSGKATFSWQEGTLQSFGNVQVKTQTDSFEFKLVRTTSSDSISINGEWDVFKNGTPRCAGCKGYMNVSPPGDSYPYLKAVMGDDKASYTISGDLDPNTRYDY</sequence>
<dbReference type="Proteomes" id="UP000035579">
    <property type="component" value="Chromosome"/>
</dbReference>
<protein>
    <submittedName>
        <fullName evidence="1">Uncharacterized protein</fullName>
    </submittedName>
</protein>
<name>A0AAC8Q0N8_9BACT</name>
<proteinExistence type="predicted"/>
<dbReference type="EMBL" id="CP011509">
    <property type="protein sequence ID" value="AKI98817.1"/>
    <property type="molecule type" value="Genomic_DNA"/>
</dbReference>